<dbReference type="PROSITE" id="PS51833">
    <property type="entry name" value="HDOD"/>
    <property type="match status" value="1"/>
</dbReference>
<dbReference type="SMART" id="SM00052">
    <property type="entry name" value="EAL"/>
    <property type="match status" value="1"/>
</dbReference>
<dbReference type="SUPFAM" id="SSF141868">
    <property type="entry name" value="EAL domain-like"/>
    <property type="match status" value="1"/>
</dbReference>
<evidence type="ECO:0000313" key="3">
    <source>
        <dbReference type="EMBL" id="PQJ53403.1"/>
    </source>
</evidence>
<gene>
    <name evidence="3" type="ORF">BTO11_06760</name>
</gene>
<dbReference type="PANTHER" id="PTHR33525:SF4">
    <property type="entry name" value="CYCLIC DI-GMP PHOSPHODIESTERASE CDGJ"/>
    <property type="match status" value="1"/>
</dbReference>
<dbReference type="Gene3D" id="1.10.3210.10">
    <property type="entry name" value="Hypothetical protein af1432"/>
    <property type="match status" value="1"/>
</dbReference>
<accession>A0A2S7UTY1</accession>
<dbReference type="EMBL" id="MSCH01000003">
    <property type="protein sequence ID" value="PQJ53403.1"/>
    <property type="molecule type" value="Genomic_DNA"/>
</dbReference>
<proteinExistence type="predicted"/>
<dbReference type="PIRSF" id="PIRSF003180">
    <property type="entry name" value="DiGMPpdiest_YuxH"/>
    <property type="match status" value="1"/>
</dbReference>
<comment type="caution">
    <text evidence="3">The sequence shown here is derived from an EMBL/GenBank/DDBJ whole genome shotgun (WGS) entry which is preliminary data.</text>
</comment>
<protein>
    <submittedName>
        <fullName evidence="3">EAL domain-containing protein</fullName>
    </submittedName>
</protein>
<dbReference type="AlphaFoldDB" id="A0A2S7UTY1"/>
<dbReference type="PANTHER" id="PTHR33525">
    <property type="match status" value="1"/>
</dbReference>
<dbReference type="PROSITE" id="PS50883">
    <property type="entry name" value="EAL"/>
    <property type="match status" value="1"/>
</dbReference>
<dbReference type="RefSeq" id="WP_105051883.1">
    <property type="nucleotide sequence ID" value="NZ_BMYG01000003.1"/>
</dbReference>
<evidence type="ECO:0000259" key="1">
    <source>
        <dbReference type="PROSITE" id="PS50883"/>
    </source>
</evidence>
<reference evidence="3 4" key="1">
    <citation type="submission" date="2016-12" db="EMBL/GenBank/DDBJ databases">
        <title>Diversity of luminous bacteria.</title>
        <authorList>
            <person name="Yoshizawa S."/>
            <person name="Kogure K."/>
        </authorList>
    </citation>
    <scope>NUCLEOTIDE SEQUENCE [LARGE SCALE GENOMIC DNA]</scope>
    <source>
        <strain evidence="3 4">SA4-48</strain>
    </source>
</reference>
<evidence type="ECO:0000313" key="4">
    <source>
        <dbReference type="Proteomes" id="UP000239007"/>
    </source>
</evidence>
<dbReference type="InterPro" id="IPR013976">
    <property type="entry name" value="HDOD"/>
</dbReference>
<evidence type="ECO:0000259" key="2">
    <source>
        <dbReference type="PROSITE" id="PS51833"/>
    </source>
</evidence>
<dbReference type="InterPro" id="IPR001633">
    <property type="entry name" value="EAL_dom"/>
</dbReference>
<dbReference type="OrthoDB" id="9804751at2"/>
<dbReference type="InterPro" id="IPR014408">
    <property type="entry name" value="dGMP_Pdiesterase_EAL/HD-GYP"/>
</dbReference>
<keyword evidence="4" id="KW-1185">Reference proteome</keyword>
<feature type="domain" description="EAL" evidence="1">
    <location>
        <begin position="1"/>
        <end position="205"/>
    </location>
</feature>
<dbReference type="Pfam" id="PF08668">
    <property type="entry name" value="HDOD"/>
    <property type="match status" value="1"/>
</dbReference>
<dbReference type="Proteomes" id="UP000239007">
    <property type="component" value="Unassembled WGS sequence"/>
</dbReference>
<feature type="domain" description="HDOD" evidence="2">
    <location>
        <begin position="199"/>
        <end position="385"/>
    </location>
</feature>
<organism evidence="3 4">
    <name type="scientific">Psychrosphaera saromensis</name>
    <dbReference type="NCBI Taxonomy" id="716813"/>
    <lineage>
        <taxon>Bacteria</taxon>
        <taxon>Pseudomonadati</taxon>
        <taxon>Pseudomonadota</taxon>
        <taxon>Gammaproteobacteria</taxon>
        <taxon>Alteromonadales</taxon>
        <taxon>Pseudoalteromonadaceae</taxon>
        <taxon>Psychrosphaera</taxon>
    </lineage>
</organism>
<dbReference type="InterPro" id="IPR035919">
    <property type="entry name" value="EAL_sf"/>
</dbReference>
<name>A0A2S7UTY1_9GAMM</name>
<sequence length="408" mass="46752">MYFYAARQPILDAEKKLFAYELLFRDSVNNVFPDIDEDEATTRMIEGSEFNLGLAHLTNNKPAFINFTLDTILENYPSMLPPETLVVEILETVTPTKKLLEAVKVLKQQGYVLALDDYEHKPVWRHFFPFIDIVKIDLRAMNFDDVEQVMLDLAEFTHIEFLAEKVETLTEFEQCKKMGFKYFQGYFFSKPEIVKTKTLSLNQLKLSELLAETSSEQVNVPKITEMFESDINLSYKLLRYCNSAAFKLRADISTIKQGIVMLGNYELKKFLSLLFIASISSNKPQELLRLAMVRAHFCENLAELDQSCDSSMAFLTGMLSLIDAILDQDIKTVMEQLPLSSEIKEALINKKGKLATFLNLAIAYERGEWEQESILKSSLQLSEAQVPTIYAKAINWTHDQISFIGDND</sequence>
<dbReference type="SUPFAM" id="SSF109604">
    <property type="entry name" value="HD-domain/PDEase-like"/>
    <property type="match status" value="1"/>
</dbReference>
<dbReference type="Gene3D" id="3.20.20.450">
    <property type="entry name" value="EAL domain"/>
    <property type="match status" value="1"/>
</dbReference>
<dbReference type="Pfam" id="PF00563">
    <property type="entry name" value="EAL"/>
    <property type="match status" value="1"/>
</dbReference>
<dbReference type="InterPro" id="IPR052340">
    <property type="entry name" value="RNase_Y/CdgJ"/>
</dbReference>